<sequence>MRSDLDVYDDLLRLQADASFDLEQSAIGSDAWLAAESVLDLGCGNSAYTRLLAERYKEKNFVGLEPDPGLFGRAAGGGAANLRVLQGTLDDLPTGFRTDVLLLRLMLMYVRDIPAIARWASENSSMTVVVNPDDELFEISPPLARFTDVLALNPGRIASLGGQRDSEALTIESWERTGHELVGSHSVVVSSRPEWPIEKMHHLMLLNAEMIYGTPLPEPLYREVYEWALDPTAHIQYGFRIHRFINRRTASRIPGQRDQAQIKNGMDARNG</sequence>
<dbReference type="InterPro" id="IPR041698">
    <property type="entry name" value="Methyltransf_25"/>
</dbReference>
<dbReference type="Proteomes" id="UP001597183">
    <property type="component" value="Unassembled WGS sequence"/>
</dbReference>
<protein>
    <submittedName>
        <fullName evidence="2">Class I SAM-dependent methyltransferase</fullName>
    </submittedName>
</protein>
<dbReference type="RefSeq" id="WP_317796975.1">
    <property type="nucleotide sequence ID" value="NZ_AP028461.1"/>
</dbReference>
<name>A0ABW4ASM6_9ACTN</name>
<evidence type="ECO:0000259" key="1">
    <source>
        <dbReference type="Pfam" id="PF13649"/>
    </source>
</evidence>
<feature type="domain" description="Methyltransferase" evidence="1">
    <location>
        <begin position="38"/>
        <end position="114"/>
    </location>
</feature>
<proteinExistence type="predicted"/>
<evidence type="ECO:0000313" key="3">
    <source>
        <dbReference type="Proteomes" id="UP001597183"/>
    </source>
</evidence>
<gene>
    <name evidence="2" type="ORF">ACFQ5G_48570</name>
</gene>
<dbReference type="Gene3D" id="3.40.50.150">
    <property type="entry name" value="Vaccinia Virus protein VP39"/>
    <property type="match status" value="1"/>
</dbReference>
<dbReference type="GO" id="GO:0008168">
    <property type="term" value="F:methyltransferase activity"/>
    <property type="evidence" value="ECO:0007669"/>
    <property type="project" value="UniProtKB-KW"/>
</dbReference>
<dbReference type="GO" id="GO:0032259">
    <property type="term" value="P:methylation"/>
    <property type="evidence" value="ECO:0007669"/>
    <property type="project" value="UniProtKB-KW"/>
</dbReference>
<evidence type="ECO:0000313" key="2">
    <source>
        <dbReference type="EMBL" id="MFD1373235.1"/>
    </source>
</evidence>
<dbReference type="CDD" id="cd02440">
    <property type="entry name" value="AdoMet_MTases"/>
    <property type="match status" value="1"/>
</dbReference>
<keyword evidence="2" id="KW-0489">Methyltransferase</keyword>
<dbReference type="Pfam" id="PF13649">
    <property type="entry name" value="Methyltransf_25"/>
    <property type="match status" value="1"/>
</dbReference>
<organism evidence="2 3">
    <name type="scientific">Actinoplanes sichuanensis</name>
    <dbReference type="NCBI Taxonomy" id="512349"/>
    <lineage>
        <taxon>Bacteria</taxon>
        <taxon>Bacillati</taxon>
        <taxon>Actinomycetota</taxon>
        <taxon>Actinomycetes</taxon>
        <taxon>Micromonosporales</taxon>
        <taxon>Micromonosporaceae</taxon>
        <taxon>Actinoplanes</taxon>
    </lineage>
</organism>
<comment type="caution">
    <text evidence="2">The sequence shown here is derived from an EMBL/GenBank/DDBJ whole genome shotgun (WGS) entry which is preliminary data.</text>
</comment>
<reference evidence="3" key="1">
    <citation type="journal article" date="2019" name="Int. J. Syst. Evol. Microbiol.">
        <title>The Global Catalogue of Microorganisms (GCM) 10K type strain sequencing project: providing services to taxonomists for standard genome sequencing and annotation.</title>
        <authorList>
            <consortium name="The Broad Institute Genomics Platform"/>
            <consortium name="The Broad Institute Genome Sequencing Center for Infectious Disease"/>
            <person name="Wu L."/>
            <person name="Ma J."/>
        </authorList>
    </citation>
    <scope>NUCLEOTIDE SEQUENCE [LARGE SCALE GENOMIC DNA]</scope>
    <source>
        <strain evidence="3">CCM 7526</strain>
    </source>
</reference>
<dbReference type="SUPFAM" id="SSF53335">
    <property type="entry name" value="S-adenosyl-L-methionine-dependent methyltransferases"/>
    <property type="match status" value="1"/>
</dbReference>
<dbReference type="InterPro" id="IPR029063">
    <property type="entry name" value="SAM-dependent_MTases_sf"/>
</dbReference>
<dbReference type="EMBL" id="JBHTMK010000064">
    <property type="protein sequence ID" value="MFD1373235.1"/>
    <property type="molecule type" value="Genomic_DNA"/>
</dbReference>
<accession>A0ABW4ASM6</accession>
<keyword evidence="2" id="KW-0808">Transferase</keyword>
<keyword evidence="3" id="KW-1185">Reference proteome</keyword>